<dbReference type="InterPro" id="IPR050261">
    <property type="entry name" value="FrsA_esterase"/>
</dbReference>
<dbReference type="GO" id="GO:0052689">
    <property type="term" value="F:carboxylic ester hydrolase activity"/>
    <property type="evidence" value="ECO:0007669"/>
    <property type="project" value="UniProtKB-KW"/>
</dbReference>
<dbReference type="EMBL" id="CP036426">
    <property type="protein sequence ID" value="QDV36691.1"/>
    <property type="molecule type" value="Genomic_DNA"/>
</dbReference>
<feature type="domain" description="4-O-methyl-glucuronoyl methylesterase-like" evidence="6">
    <location>
        <begin position="224"/>
        <end position="370"/>
    </location>
</feature>
<reference evidence="7 8" key="1">
    <citation type="submission" date="2019-02" db="EMBL/GenBank/DDBJ databases">
        <title>Deep-cultivation of Planctomycetes and their phenomic and genomic characterization uncovers novel biology.</title>
        <authorList>
            <person name="Wiegand S."/>
            <person name="Jogler M."/>
            <person name="Boedeker C."/>
            <person name="Pinto D."/>
            <person name="Vollmers J."/>
            <person name="Rivas-Marin E."/>
            <person name="Kohn T."/>
            <person name="Peeters S.H."/>
            <person name="Heuer A."/>
            <person name="Rast P."/>
            <person name="Oberbeckmann S."/>
            <person name="Bunk B."/>
            <person name="Jeske O."/>
            <person name="Meyerdierks A."/>
            <person name="Storesund J.E."/>
            <person name="Kallscheuer N."/>
            <person name="Luecker S."/>
            <person name="Lage O.M."/>
            <person name="Pohl T."/>
            <person name="Merkel B.J."/>
            <person name="Hornburger P."/>
            <person name="Mueller R.-W."/>
            <person name="Bruemmer F."/>
            <person name="Labrenz M."/>
            <person name="Spormann A.M."/>
            <person name="Op den Camp H."/>
            <person name="Overmann J."/>
            <person name="Amann R."/>
            <person name="Jetten M.S.M."/>
            <person name="Mascher T."/>
            <person name="Medema M.H."/>
            <person name="Devos D.P."/>
            <person name="Kaster A.-K."/>
            <person name="Ovreas L."/>
            <person name="Rohde M."/>
            <person name="Galperin M.Y."/>
            <person name="Jogler C."/>
        </authorList>
    </citation>
    <scope>NUCLEOTIDE SEQUENCE [LARGE SCALE GENOMIC DNA]</scope>
    <source>
        <strain evidence="7 8">ElP</strain>
    </source>
</reference>
<dbReference type="InterPro" id="IPR054579">
    <property type="entry name" value="GCE-like_dom"/>
</dbReference>
<dbReference type="AlphaFoldDB" id="A0A518H7D0"/>
<dbReference type="SUPFAM" id="SSF53474">
    <property type="entry name" value="alpha/beta-Hydrolases"/>
    <property type="match status" value="1"/>
</dbReference>
<dbReference type="KEGG" id="tpla:ElP_46200"/>
<proteinExistence type="predicted"/>
<evidence type="ECO:0000256" key="5">
    <source>
        <dbReference type="SAM" id="SignalP"/>
    </source>
</evidence>
<evidence type="ECO:0000256" key="4">
    <source>
        <dbReference type="SAM" id="MobiDB-lite"/>
    </source>
</evidence>
<dbReference type="PANTHER" id="PTHR22946:SF9">
    <property type="entry name" value="POLYKETIDE TRANSFERASE AF380"/>
    <property type="match status" value="1"/>
</dbReference>
<sequence precursor="true">MNLHASLCPLAVLVAGVLLSPSRAVSQPAGANYEESEVPDYTLPDPLTAEDGSRISSPERWRDSRRPEILRQFEGLMYGKTPGGRPDAMRWEVIESATDALGGAAKRKQVRIFFSGRADGPRMDLLLYTPADATGPVPTFLGLNFKGNHTVFPDPAITIPEGADESSRGDRRGRWPVDEIVGRGFGLATAFYFDIDPDVKDQWRDGVHPLFYAEGQDRPLPDEWGSIGAWAWGLSRALDYLETDEDVDGARVVVLGHSRLGKTSLWAGAQDDRFALVISNDSGCGGAALSRRRFGETVERINTSFPHWFSDTFNEFNADEDSLPFDQHMLIALIAPRPVLVCSAEGDLWADPRGEFLSAYHASPVFELLGTDGIAGVEEMPPVNELVGGTIGYHVRPGEHDVTMRDWEVFMEFADRHLGREESR</sequence>
<protein>
    <recommendedName>
        <fullName evidence="6">4-O-methyl-glucuronoyl methylesterase-like domain-containing protein</fullName>
    </recommendedName>
</protein>
<gene>
    <name evidence="7" type="ORF">ElP_46200</name>
</gene>
<evidence type="ECO:0000313" key="7">
    <source>
        <dbReference type="EMBL" id="QDV36691.1"/>
    </source>
</evidence>
<evidence type="ECO:0000256" key="1">
    <source>
        <dbReference type="ARBA" id="ARBA00022487"/>
    </source>
</evidence>
<feature type="signal peptide" evidence="5">
    <location>
        <begin position="1"/>
        <end position="26"/>
    </location>
</feature>
<dbReference type="InterPro" id="IPR029058">
    <property type="entry name" value="AB_hydrolase_fold"/>
</dbReference>
<keyword evidence="1" id="KW-0719">Serine esterase</keyword>
<name>A0A518H7D0_9BACT</name>
<dbReference type="Pfam" id="PF22244">
    <property type="entry name" value="GCE_fung"/>
    <property type="match status" value="1"/>
</dbReference>
<keyword evidence="2 5" id="KW-0732">Signal</keyword>
<feature type="compositionally biased region" description="Basic and acidic residues" evidence="4">
    <location>
        <begin position="51"/>
        <end position="62"/>
    </location>
</feature>
<keyword evidence="8" id="KW-1185">Reference proteome</keyword>
<feature type="region of interest" description="Disordered" evidence="4">
    <location>
        <begin position="28"/>
        <end position="62"/>
    </location>
</feature>
<evidence type="ECO:0000259" key="6">
    <source>
        <dbReference type="Pfam" id="PF22244"/>
    </source>
</evidence>
<organism evidence="7 8">
    <name type="scientific">Tautonia plasticadhaerens</name>
    <dbReference type="NCBI Taxonomy" id="2527974"/>
    <lineage>
        <taxon>Bacteria</taxon>
        <taxon>Pseudomonadati</taxon>
        <taxon>Planctomycetota</taxon>
        <taxon>Planctomycetia</taxon>
        <taxon>Isosphaerales</taxon>
        <taxon>Isosphaeraceae</taxon>
        <taxon>Tautonia</taxon>
    </lineage>
</organism>
<evidence type="ECO:0000256" key="3">
    <source>
        <dbReference type="ARBA" id="ARBA00022801"/>
    </source>
</evidence>
<dbReference type="RefSeq" id="WP_145273359.1">
    <property type="nucleotide sequence ID" value="NZ_CP036426.1"/>
</dbReference>
<feature type="chain" id="PRO_5021767047" description="4-O-methyl-glucuronoyl methylesterase-like domain-containing protein" evidence="5">
    <location>
        <begin position="27"/>
        <end position="424"/>
    </location>
</feature>
<evidence type="ECO:0000313" key="8">
    <source>
        <dbReference type="Proteomes" id="UP000317835"/>
    </source>
</evidence>
<accession>A0A518H7D0</accession>
<evidence type="ECO:0000256" key="2">
    <source>
        <dbReference type="ARBA" id="ARBA00022729"/>
    </source>
</evidence>
<dbReference type="OrthoDB" id="9809261at2"/>
<dbReference type="PANTHER" id="PTHR22946">
    <property type="entry name" value="DIENELACTONE HYDROLASE DOMAIN-CONTAINING PROTEIN-RELATED"/>
    <property type="match status" value="1"/>
</dbReference>
<dbReference type="Proteomes" id="UP000317835">
    <property type="component" value="Chromosome"/>
</dbReference>
<keyword evidence="3" id="KW-0378">Hydrolase</keyword>
<dbReference type="Gene3D" id="3.40.50.1820">
    <property type="entry name" value="alpha/beta hydrolase"/>
    <property type="match status" value="1"/>
</dbReference>